<evidence type="ECO:0000313" key="2">
    <source>
        <dbReference type="Proteomes" id="UP001057402"/>
    </source>
</evidence>
<comment type="caution">
    <text evidence="1">The sequence shown here is derived from an EMBL/GenBank/DDBJ whole genome shotgun (WGS) entry which is preliminary data.</text>
</comment>
<accession>A0ACB9L397</accession>
<keyword evidence="2" id="KW-1185">Reference proteome</keyword>
<sequence length="995" mass="109031">MTTLSPIPFTKRLLPDPGAGGLPVMNSLPSSIAVLFLLMLLGTGLGQTTTEVNVGVVLDMDTLVGKVGWTSISLSLSDFYASHPSYLTRLKLNLRDSRSDDVAGAAAALDLIKNESVQAIIGPERSTQADFIIDLGDKANVPIVSFSATSPFLTTAWHPFFVRAAQDDSSQVNAIGALVRAYGWREAVLVYVDNEFRQGLVPSLTDALEQVDSRVTYRSALSPTASDDQILAELYKLATMQTRVFIVHMNPALGSRLFSKAKEAGMMSPGYVWIVTTGMTDLFSLIDGRVVSTAMQGVLGVKTHIPDAPTLDDFIARWKTKFHQDYPSIMDPTMNVFGLWAHDAAFALAMAVEKVGASNYTFLNPGNSTNSTSDLETLGVSENGGVLIRAIMNATGPGLAGNFNLVNRQLQPSAFEIVNVNGNALRKIGFWTTRDGLLKDLVTANMTGSGAYSTSRSNLGTIIWPGDPSDVPKGWEIPTSGQKLKILVPVKGGFNQFVTVTRDPDSNETKVTGYCIDIFNAAMGKLPYYVRRELVPYAKPDGTPAGSYNDMLDQVYFQKYDAVVGDTTIIANRSLYVDFTLPYTESGVLMIVPYVNSGSDNAWVFLKPLTWDLWLTAFLFFVFVGLVVWTLEHRINEDFRGPASHQVGTSFWFSFSTMVFAQRERVVSNLARFVIIVWVFVVLILTQSYTASLSSLLVVQNVQPSITDINELLKSELKVGYQEGSFVYGLLKEMKFANARLLSYGSPEECDLLLSKGSANGGIAAAVDQAPYVKLLLSKTCNKYTTISTLKTAGFGFAFPRGSPLVPDISRAILNVTEGPEMSEIENGWFPQTSSCQASTASVDSSSNSLSLRNFWGLFLIAGGVSLLALFVSIAIFVKSNWHISSGNSFKERIVDLIRRFFQRDMNSHTFRRVVYSLDSITDGVHETRIDVVSDTYNGPLSLTQHNTWTDNAQAEQGTQVVNHNVHTDTTEERVSTDEVIDIELSRVNHENSRT</sequence>
<reference evidence="2" key="1">
    <citation type="journal article" date="2023" name="Front. Plant Sci.">
        <title>Chromosomal-level genome assembly of Melastoma candidum provides insights into trichome evolution.</title>
        <authorList>
            <person name="Zhong Y."/>
            <person name="Wu W."/>
            <person name="Sun C."/>
            <person name="Zou P."/>
            <person name="Liu Y."/>
            <person name="Dai S."/>
            <person name="Zhou R."/>
        </authorList>
    </citation>
    <scope>NUCLEOTIDE SEQUENCE [LARGE SCALE GENOMIC DNA]</scope>
</reference>
<gene>
    <name evidence="1" type="ORF">MLD38_039679</name>
</gene>
<dbReference type="Proteomes" id="UP001057402">
    <property type="component" value="Chromosome 12"/>
</dbReference>
<organism evidence="1 2">
    <name type="scientific">Melastoma candidum</name>
    <dbReference type="NCBI Taxonomy" id="119954"/>
    <lineage>
        <taxon>Eukaryota</taxon>
        <taxon>Viridiplantae</taxon>
        <taxon>Streptophyta</taxon>
        <taxon>Embryophyta</taxon>
        <taxon>Tracheophyta</taxon>
        <taxon>Spermatophyta</taxon>
        <taxon>Magnoliopsida</taxon>
        <taxon>eudicotyledons</taxon>
        <taxon>Gunneridae</taxon>
        <taxon>Pentapetalae</taxon>
        <taxon>rosids</taxon>
        <taxon>malvids</taxon>
        <taxon>Myrtales</taxon>
        <taxon>Melastomataceae</taxon>
        <taxon>Melastomatoideae</taxon>
        <taxon>Melastomateae</taxon>
        <taxon>Melastoma</taxon>
    </lineage>
</organism>
<evidence type="ECO:0000313" key="1">
    <source>
        <dbReference type="EMBL" id="KAI4304127.1"/>
    </source>
</evidence>
<dbReference type="EMBL" id="CM042891">
    <property type="protein sequence ID" value="KAI4304127.1"/>
    <property type="molecule type" value="Genomic_DNA"/>
</dbReference>
<protein>
    <submittedName>
        <fullName evidence="1">Uncharacterized protein</fullName>
    </submittedName>
</protein>
<name>A0ACB9L397_9MYRT</name>
<proteinExistence type="predicted"/>